<dbReference type="EMBL" id="JALLAZ020000926">
    <property type="protein sequence ID" value="KAL3784520.1"/>
    <property type="molecule type" value="Genomic_DNA"/>
</dbReference>
<dbReference type="Proteomes" id="UP001530315">
    <property type="component" value="Unassembled WGS sequence"/>
</dbReference>
<evidence type="ECO:0000256" key="1">
    <source>
        <dbReference type="SAM" id="MobiDB-lite"/>
    </source>
</evidence>
<dbReference type="AlphaFoldDB" id="A0ABD3P8W5"/>
<reference evidence="2 3" key="1">
    <citation type="submission" date="2024-10" db="EMBL/GenBank/DDBJ databases">
        <title>Updated reference genomes for cyclostephanoid diatoms.</title>
        <authorList>
            <person name="Roberts W.R."/>
            <person name="Alverson A.J."/>
        </authorList>
    </citation>
    <scope>NUCLEOTIDE SEQUENCE [LARGE SCALE GENOMIC DNA]</scope>
    <source>
        <strain evidence="2 3">AJA276-08</strain>
    </source>
</reference>
<name>A0ABD3P8W5_9STRA</name>
<keyword evidence="3" id="KW-1185">Reference proteome</keyword>
<proteinExistence type="predicted"/>
<evidence type="ECO:0000313" key="2">
    <source>
        <dbReference type="EMBL" id="KAL3784520.1"/>
    </source>
</evidence>
<protein>
    <submittedName>
        <fullName evidence="2">Uncharacterized protein</fullName>
    </submittedName>
</protein>
<evidence type="ECO:0000313" key="3">
    <source>
        <dbReference type="Proteomes" id="UP001530315"/>
    </source>
</evidence>
<feature type="region of interest" description="Disordered" evidence="1">
    <location>
        <begin position="263"/>
        <end position="282"/>
    </location>
</feature>
<organism evidence="2 3">
    <name type="scientific">Stephanodiscus triporus</name>
    <dbReference type="NCBI Taxonomy" id="2934178"/>
    <lineage>
        <taxon>Eukaryota</taxon>
        <taxon>Sar</taxon>
        <taxon>Stramenopiles</taxon>
        <taxon>Ochrophyta</taxon>
        <taxon>Bacillariophyta</taxon>
        <taxon>Coscinodiscophyceae</taxon>
        <taxon>Thalassiosirophycidae</taxon>
        <taxon>Stephanodiscales</taxon>
        <taxon>Stephanodiscaceae</taxon>
        <taxon>Stephanodiscus</taxon>
    </lineage>
</organism>
<accession>A0ABD3P8W5</accession>
<comment type="caution">
    <text evidence="2">The sequence shown here is derived from an EMBL/GenBank/DDBJ whole genome shotgun (WGS) entry which is preliminary data.</text>
</comment>
<sequence length="505" mass="56557">MTNSTPGLVAAVAIVTVILFSSAFSLVSESRQGASRCNNICLQLIGNNHDSAEGESILEEVDPIRRRLRRRNLEYWGIERLSSPSFPSTFDAVADDVFHAISGTICGLQRPDPNMASNAMHQSVLDYRPTHPFASSKRRWLNGDDMTMKRSKRKTEDISARMGVEIDGAAYLSEKSNDEGRAMMILSLLIAKRLSILPWDKTESSARRVRSVAVYFNSVEQSLLASRELSRLKMDEKNVDKNCFDHIQIHCLGQDYLPLSLVKEESKQSQQRSESHSTSPVPEEKVILVVKPTDYDTNTLIPAHENSIHRPRIQANVVDKLQSLLFQASASSIPAVVLSPRLSNLPPLQQASQAYKRTGPSGFEQSGFQKSSTYGGIEPPVGPTSWLLRDLVPPVFVWVGCANTIFQRKHSRWSLRSVAASFRDQKHGDDPGDGSMYSFYSRVALVQSAMDNGHSWHFFAVKERMNQVEQDVSYHYMGSSIASRGRPSSRIMNDVFEEFCEHSEN</sequence>
<gene>
    <name evidence="2" type="ORF">ACHAW5_005283</name>
</gene>